<feature type="transmembrane region" description="Helical" evidence="1">
    <location>
        <begin position="57"/>
        <end position="76"/>
    </location>
</feature>
<evidence type="ECO:0000256" key="1">
    <source>
        <dbReference type="SAM" id="Phobius"/>
    </source>
</evidence>
<keyword evidence="1" id="KW-0472">Membrane</keyword>
<dbReference type="RefSeq" id="WP_033201153.1">
    <property type="nucleotide sequence ID" value="NZ_LGUP01000349.1"/>
</dbReference>
<reference evidence="2 3" key="1">
    <citation type="submission" date="2015-06" db="EMBL/GenBank/DDBJ databases">
        <authorList>
            <person name="Hoefler B.C."/>
            <person name="Straight P.D."/>
        </authorList>
    </citation>
    <scope>NUCLEOTIDE SEQUENCE [LARGE SCALE GENOMIC DNA]</scope>
    <source>
        <strain evidence="2 3">NRRL 3427</strain>
    </source>
</reference>
<gene>
    <name evidence="2" type="ORF">ADK34_25650</name>
</gene>
<evidence type="ECO:0000313" key="2">
    <source>
        <dbReference type="EMBL" id="KOG17877.1"/>
    </source>
</evidence>
<dbReference type="PATRIC" id="fig|1938.6.peg.5517"/>
<dbReference type="Proteomes" id="UP000037023">
    <property type="component" value="Unassembled WGS sequence"/>
</dbReference>
<dbReference type="OrthoDB" id="4327547at2"/>
<keyword evidence="1" id="KW-0812">Transmembrane</keyword>
<evidence type="ECO:0008006" key="4">
    <source>
        <dbReference type="Google" id="ProtNLM"/>
    </source>
</evidence>
<proteinExistence type="predicted"/>
<dbReference type="AlphaFoldDB" id="A0A0L8JW70"/>
<dbReference type="EMBL" id="LGUP01000349">
    <property type="protein sequence ID" value="KOG17877.1"/>
    <property type="molecule type" value="Genomic_DNA"/>
</dbReference>
<sequence length="170" mass="18756">MTMELVYTPTREDLVDAVRVQLRYGSFRWMRWVLPFAACLAFLAVALMLTGPGGAETGPVALMVSLGLFAAVLRPLMPRLVARVTYPMIERQGEHRASVGEEGVRWVTRDSEVTGRWQLMARYVETPTQFVLLSADKGAAGVAALPKRGLAGPADVDRLRAVLDRNIARM</sequence>
<organism evidence="2 3">
    <name type="scientific">Streptomyces viridochromogenes</name>
    <dbReference type="NCBI Taxonomy" id="1938"/>
    <lineage>
        <taxon>Bacteria</taxon>
        <taxon>Bacillati</taxon>
        <taxon>Actinomycetota</taxon>
        <taxon>Actinomycetes</taxon>
        <taxon>Kitasatosporales</taxon>
        <taxon>Streptomycetaceae</taxon>
        <taxon>Streptomyces</taxon>
    </lineage>
</organism>
<accession>A0A0L8JW70</accession>
<name>A0A0L8JW70_STRVR</name>
<feature type="transmembrane region" description="Helical" evidence="1">
    <location>
        <begin position="32"/>
        <end position="51"/>
    </location>
</feature>
<evidence type="ECO:0000313" key="3">
    <source>
        <dbReference type="Proteomes" id="UP000037023"/>
    </source>
</evidence>
<comment type="caution">
    <text evidence="2">The sequence shown here is derived from an EMBL/GenBank/DDBJ whole genome shotgun (WGS) entry which is preliminary data.</text>
</comment>
<protein>
    <recommendedName>
        <fullName evidence="4">YcxB-like protein domain-containing protein</fullName>
    </recommendedName>
</protein>
<keyword evidence="1" id="KW-1133">Transmembrane helix</keyword>